<dbReference type="AlphaFoldDB" id="A0A120GMN2"/>
<dbReference type="Pfam" id="PF12867">
    <property type="entry name" value="DinB_2"/>
    <property type="match status" value="1"/>
</dbReference>
<evidence type="ECO:0000313" key="2">
    <source>
        <dbReference type="EMBL" id="KWW11150.1"/>
    </source>
</evidence>
<proteinExistence type="predicted"/>
<dbReference type="Gene3D" id="1.20.120.450">
    <property type="entry name" value="dinb family like domain"/>
    <property type="match status" value="1"/>
</dbReference>
<accession>A0A120GMN2</accession>
<protein>
    <recommendedName>
        <fullName evidence="1">DinB-like domain-containing protein</fullName>
    </recommendedName>
</protein>
<feature type="domain" description="DinB-like" evidence="1">
    <location>
        <begin position="4"/>
        <end position="153"/>
    </location>
</feature>
<evidence type="ECO:0000259" key="1">
    <source>
        <dbReference type="Pfam" id="PF12867"/>
    </source>
</evidence>
<gene>
    <name evidence="2" type="ORF">AS888_02955</name>
</gene>
<dbReference type="InterPro" id="IPR034660">
    <property type="entry name" value="DinB/YfiT-like"/>
</dbReference>
<organism evidence="2 3">
    <name type="scientific">Peribacillus simplex</name>
    <dbReference type="NCBI Taxonomy" id="1478"/>
    <lineage>
        <taxon>Bacteria</taxon>
        <taxon>Bacillati</taxon>
        <taxon>Bacillota</taxon>
        <taxon>Bacilli</taxon>
        <taxon>Bacillales</taxon>
        <taxon>Bacillaceae</taxon>
        <taxon>Peribacillus</taxon>
    </lineage>
</organism>
<name>A0A120GMN2_9BACI</name>
<evidence type="ECO:0000313" key="3">
    <source>
        <dbReference type="Proteomes" id="UP000064189"/>
    </source>
</evidence>
<dbReference type="EMBL" id="LNNH01000056">
    <property type="protein sequence ID" value="KWW11150.1"/>
    <property type="molecule type" value="Genomic_DNA"/>
</dbReference>
<comment type="caution">
    <text evidence="2">The sequence shown here is derived from an EMBL/GenBank/DDBJ whole genome shotgun (WGS) entry which is preliminary data.</text>
</comment>
<reference evidence="2 3" key="1">
    <citation type="submission" date="2015-11" db="EMBL/GenBank/DDBJ databases">
        <title>Genome Sequence of Bacillus simplex strain VanAntwerpen2.</title>
        <authorList>
            <person name="Couger M.B."/>
        </authorList>
    </citation>
    <scope>NUCLEOTIDE SEQUENCE [LARGE SCALE GENOMIC DNA]</scope>
    <source>
        <strain evidence="2 3">VanAntwerpen02</strain>
    </source>
</reference>
<sequence length="160" mass="18365">MNQNEKTREELLNAVNGLSDEQLNAHPEEGRWSIIQVLDHLYLMERAITKSITDKLQSDEKVPAADKPIELTVNREVKVEAPSYVVPSESFQTLQEVKDKLAESRAALVQLVDSADEKDLEEKSFPHPLFKDLSLKQWIPFVGLHEKRHLLQIEELKSKL</sequence>
<dbReference type="InterPro" id="IPR024775">
    <property type="entry name" value="DinB-like"/>
</dbReference>
<dbReference type="RefSeq" id="WP_061144461.1">
    <property type="nucleotide sequence ID" value="NZ_LNNH01000056.1"/>
</dbReference>
<keyword evidence="3" id="KW-1185">Reference proteome</keyword>
<dbReference type="SUPFAM" id="SSF109854">
    <property type="entry name" value="DinB/YfiT-like putative metalloenzymes"/>
    <property type="match status" value="1"/>
</dbReference>
<dbReference type="Proteomes" id="UP000064189">
    <property type="component" value="Unassembled WGS sequence"/>
</dbReference>